<dbReference type="RefSeq" id="WP_301143299.1">
    <property type="nucleotide sequence ID" value="NZ_JAUHQA010000001.1"/>
</dbReference>
<dbReference type="InterPro" id="IPR030391">
    <property type="entry name" value="MeTrfase_TrmA_CS"/>
</dbReference>
<keyword evidence="7" id="KW-1185">Reference proteome</keyword>
<dbReference type="InterPro" id="IPR012340">
    <property type="entry name" value="NA-bd_OB-fold"/>
</dbReference>
<evidence type="ECO:0000313" key="7">
    <source>
        <dbReference type="Proteomes" id="UP001172708"/>
    </source>
</evidence>
<dbReference type="Gene3D" id="2.40.50.140">
    <property type="entry name" value="Nucleic acid-binding proteins"/>
    <property type="match status" value="1"/>
</dbReference>
<evidence type="ECO:0000256" key="4">
    <source>
        <dbReference type="PROSITE-ProRule" id="PRU01024"/>
    </source>
</evidence>
<dbReference type="Pfam" id="PF05958">
    <property type="entry name" value="tRNA_U5-meth_tr"/>
    <property type="match status" value="1"/>
</dbReference>
<sequence>MTDLIDLEVGAPAHGGHCVARYEGRVVFVRHALPGETVRARLTESGADARFWRADAVEVVDASPDRVDSVWPEAGPGGVGGGELAHVSLAGQRAWKLAVLRESFERFASLDYPGDVLSVPAALGRGDDEETGLGYRTRVSAIANAEGDAAMHLHRSREVRALASMPLASAALEKTLIEGRFPARSRIAIAESSTGELRVLADGVPWRAGKLDKRPNAPRAVHEHVAVGERSWDFRVDAAGFWQVHRDAPAVLVTEVLQRVGDAERVADLYSGAGLLSVPLAEGGREVVAIESDDDGARAARRNAHAAPSLRVIHGDVRLSLAEGLGELDAVVLDPPRSGAGAATIAALADTGVPRVVYVACDPVALARDVALLNGHGYDLVDASAVDLFPMTHHVETMATFERR</sequence>
<dbReference type="Pfam" id="PF01938">
    <property type="entry name" value="TRAM"/>
    <property type="match status" value="1"/>
</dbReference>
<dbReference type="CDD" id="cd02440">
    <property type="entry name" value="AdoMet_MTases"/>
    <property type="match status" value="1"/>
</dbReference>
<dbReference type="Proteomes" id="UP001172708">
    <property type="component" value="Unassembled WGS sequence"/>
</dbReference>
<organism evidence="6 7">
    <name type="scientific">Demequina muriae</name>
    <dbReference type="NCBI Taxonomy" id="3051664"/>
    <lineage>
        <taxon>Bacteria</taxon>
        <taxon>Bacillati</taxon>
        <taxon>Actinomycetota</taxon>
        <taxon>Actinomycetes</taxon>
        <taxon>Micrococcales</taxon>
        <taxon>Demequinaceae</taxon>
        <taxon>Demequina</taxon>
    </lineage>
</organism>
<dbReference type="PANTHER" id="PTHR11061:SF30">
    <property type="entry name" value="TRNA (URACIL(54)-C(5))-METHYLTRANSFERASE"/>
    <property type="match status" value="1"/>
</dbReference>
<feature type="domain" description="TRAM" evidence="5">
    <location>
        <begin position="1"/>
        <end position="58"/>
    </location>
</feature>
<evidence type="ECO:0000259" key="5">
    <source>
        <dbReference type="PROSITE" id="PS50926"/>
    </source>
</evidence>
<protein>
    <submittedName>
        <fullName evidence="6">TRAM domain-containing protein</fullName>
    </submittedName>
</protein>
<accession>A0ABT8GJJ5</accession>
<evidence type="ECO:0000256" key="3">
    <source>
        <dbReference type="ARBA" id="ARBA00022691"/>
    </source>
</evidence>
<feature type="binding site" evidence="4">
    <location>
        <position position="334"/>
    </location>
    <ligand>
        <name>S-adenosyl-L-methionine</name>
        <dbReference type="ChEBI" id="CHEBI:59789"/>
    </ligand>
</feature>
<dbReference type="PANTHER" id="PTHR11061">
    <property type="entry name" value="RNA M5U METHYLTRANSFERASE"/>
    <property type="match status" value="1"/>
</dbReference>
<dbReference type="InterPro" id="IPR029063">
    <property type="entry name" value="SAM-dependent_MTases_sf"/>
</dbReference>
<dbReference type="InterPro" id="IPR002792">
    <property type="entry name" value="TRAM_dom"/>
</dbReference>
<dbReference type="EMBL" id="JAUHQA010000001">
    <property type="protein sequence ID" value="MDN4481597.1"/>
    <property type="molecule type" value="Genomic_DNA"/>
</dbReference>
<feature type="binding site" evidence="4">
    <location>
        <position position="270"/>
    </location>
    <ligand>
        <name>S-adenosyl-L-methionine</name>
        <dbReference type="ChEBI" id="CHEBI:59789"/>
    </ligand>
</feature>
<feature type="binding site" evidence="4">
    <location>
        <position position="291"/>
    </location>
    <ligand>
        <name>S-adenosyl-L-methionine</name>
        <dbReference type="ChEBI" id="CHEBI:59789"/>
    </ligand>
</feature>
<evidence type="ECO:0000313" key="6">
    <source>
        <dbReference type="EMBL" id="MDN4481597.1"/>
    </source>
</evidence>
<dbReference type="PROSITE" id="PS50926">
    <property type="entry name" value="TRAM"/>
    <property type="match status" value="1"/>
</dbReference>
<comment type="similarity">
    <text evidence="4">Belongs to the class I-like SAM-binding methyltransferase superfamily. RNA M5U methyltransferase family.</text>
</comment>
<dbReference type="InterPro" id="IPR010280">
    <property type="entry name" value="U5_MeTrfase_fam"/>
</dbReference>
<evidence type="ECO:0000256" key="1">
    <source>
        <dbReference type="ARBA" id="ARBA00022603"/>
    </source>
</evidence>
<dbReference type="PROSITE" id="PS01231">
    <property type="entry name" value="TRMA_2"/>
    <property type="match status" value="1"/>
</dbReference>
<keyword evidence="1 4" id="KW-0489">Methyltransferase</keyword>
<comment type="caution">
    <text evidence="6">The sequence shown here is derived from an EMBL/GenBank/DDBJ whole genome shotgun (WGS) entry which is preliminary data.</text>
</comment>
<evidence type="ECO:0000256" key="2">
    <source>
        <dbReference type="ARBA" id="ARBA00022679"/>
    </source>
</evidence>
<reference evidence="6" key="1">
    <citation type="submission" date="2023-06" db="EMBL/GenBank/DDBJ databases">
        <title>Egi l300058.</title>
        <authorList>
            <person name="Gao L."/>
            <person name="Fang B.-Z."/>
            <person name="Li W.-J."/>
        </authorList>
    </citation>
    <scope>NUCLEOTIDE SEQUENCE</scope>
    <source>
        <strain evidence="6">EGI L300058</strain>
    </source>
</reference>
<feature type="active site" description="Nucleophile" evidence="4">
    <location>
        <position position="361"/>
    </location>
</feature>
<dbReference type="SUPFAM" id="SSF50249">
    <property type="entry name" value="Nucleic acid-binding proteins"/>
    <property type="match status" value="1"/>
</dbReference>
<dbReference type="Gene3D" id="3.40.50.150">
    <property type="entry name" value="Vaccinia Virus protein VP39"/>
    <property type="match status" value="1"/>
</dbReference>
<dbReference type="PROSITE" id="PS51687">
    <property type="entry name" value="SAM_MT_RNA_M5U"/>
    <property type="match status" value="1"/>
</dbReference>
<gene>
    <name evidence="6" type="ORF">QQX02_11745</name>
</gene>
<keyword evidence="3 4" id="KW-0949">S-adenosyl-L-methionine</keyword>
<name>A0ABT8GJJ5_9MICO</name>
<feature type="binding site" evidence="4">
    <location>
        <position position="243"/>
    </location>
    <ligand>
        <name>S-adenosyl-L-methionine</name>
        <dbReference type="ChEBI" id="CHEBI:59789"/>
    </ligand>
</feature>
<keyword evidence="2 4" id="KW-0808">Transferase</keyword>
<dbReference type="SUPFAM" id="SSF53335">
    <property type="entry name" value="S-adenosyl-L-methionine-dependent methyltransferases"/>
    <property type="match status" value="1"/>
</dbReference>
<proteinExistence type="inferred from homology"/>